<organism evidence="7">
    <name type="scientific">hydrothermal vent metagenome</name>
    <dbReference type="NCBI Taxonomy" id="652676"/>
    <lineage>
        <taxon>unclassified sequences</taxon>
        <taxon>metagenomes</taxon>
        <taxon>ecological metagenomes</taxon>
    </lineage>
</organism>
<comment type="subcellular location">
    <subcellularLocation>
        <location evidence="1">Cell inner membrane</location>
    </subcellularLocation>
</comment>
<dbReference type="GO" id="GO:1901137">
    <property type="term" value="P:carbohydrate derivative biosynthetic process"/>
    <property type="evidence" value="ECO:0007669"/>
    <property type="project" value="UniProtKB-ARBA"/>
</dbReference>
<protein>
    <submittedName>
        <fullName evidence="7">Lipid A biosynthesis lauroyl acyltransferase</fullName>
        <ecNumber evidence="7">2.3.1.-</ecNumber>
    </submittedName>
</protein>
<dbReference type="CDD" id="cd07984">
    <property type="entry name" value="LPLAT_LABLAT-like"/>
    <property type="match status" value="1"/>
</dbReference>
<keyword evidence="6 7" id="KW-0012">Acyltransferase</keyword>
<evidence type="ECO:0000313" key="7">
    <source>
        <dbReference type="EMBL" id="SFV79738.1"/>
    </source>
</evidence>
<evidence type="ECO:0000256" key="6">
    <source>
        <dbReference type="ARBA" id="ARBA00023315"/>
    </source>
</evidence>
<dbReference type="PIRSF" id="PIRSF026649">
    <property type="entry name" value="MsbB"/>
    <property type="match status" value="1"/>
</dbReference>
<proteinExistence type="predicted"/>
<keyword evidence="5" id="KW-0472">Membrane</keyword>
<dbReference type="PANTHER" id="PTHR30606">
    <property type="entry name" value="LIPID A BIOSYNTHESIS LAUROYL ACYLTRANSFERASE"/>
    <property type="match status" value="1"/>
</dbReference>
<keyword evidence="4 7" id="KW-0808">Transferase</keyword>
<evidence type="ECO:0000256" key="1">
    <source>
        <dbReference type="ARBA" id="ARBA00004533"/>
    </source>
</evidence>
<sequence length="279" mass="31614">MIKFILTFFSILPLRINHFIGAMIGRYLSLTNSDSKKVVSKNIQTCFPDLSDTEQQNLVKKSLIETGKGLSESGFIWFNSFKNNATYITKTTGMAHLKSDSPVILLVPHFGCWEITGRVLSLTKPVTFLYKPLRKSEQEECLISKRQQDNLSMATADKKGVIRLQRALVKGDLIGILPDQDPGEEGSILAPFFNHDARTMTLLAKLVRKNNAKVLLTWATRLEKGKGYELNLKPVNILSDSGELKDDVALMNQVIEGLVRTKPEQYLWNYKRFRSVIDY</sequence>
<evidence type="ECO:0000256" key="3">
    <source>
        <dbReference type="ARBA" id="ARBA00022519"/>
    </source>
</evidence>
<dbReference type="EMBL" id="FPHT01000010">
    <property type="protein sequence ID" value="SFV79738.1"/>
    <property type="molecule type" value="Genomic_DNA"/>
</dbReference>
<dbReference type="AlphaFoldDB" id="A0A1W1DF20"/>
<keyword evidence="3" id="KW-0997">Cell inner membrane</keyword>
<evidence type="ECO:0000256" key="2">
    <source>
        <dbReference type="ARBA" id="ARBA00022475"/>
    </source>
</evidence>
<dbReference type="Pfam" id="PF03279">
    <property type="entry name" value="Lip_A_acyltrans"/>
    <property type="match status" value="1"/>
</dbReference>
<dbReference type="GO" id="GO:0016746">
    <property type="term" value="F:acyltransferase activity"/>
    <property type="evidence" value="ECO:0007669"/>
    <property type="project" value="UniProtKB-KW"/>
</dbReference>
<evidence type="ECO:0000256" key="5">
    <source>
        <dbReference type="ARBA" id="ARBA00023136"/>
    </source>
</evidence>
<dbReference type="GO" id="GO:0008610">
    <property type="term" value="P:lipid biosynthetic process"/>
    <property type="evidence" value="ECO:0007669"/>
    <property type="project" value="UniProtKB-ARBA"/>
</dbReference>
<keyword evidence="2" id="KW-1003">Cell membrane</keyword>
<dbReference type="InterPro" id="IPR004960">
    <property type="entry name" value="LipA_acyltrans"/>
</dbReference>
<dbReference type="PANTHER" id="PTHR30606:SF10">
    <property type="entry name" value="PHOSPHATIDYLINOSITOL MANNOSIDE ACYLTRANSFERASE"/>
    <property type="match status" value="1"/>
</dbReference>
<name>A0A1W1DF20_9ZZZZ</name>
<evidence type="ECO:0000256" key="4">
    <source>
        <dbReference type="ARBA" id="ARBA00022679"/>
    </source>
</evidence>
<dbReference type="EC" id="2.3.1.-" evidence="7"/>
<reference evidence="7" key="1">
    <citation type="submission" date="2016-10" db="EMBL/GenBank/DDBJ databases">
        <authorList>
            <person name="de Groot N.N."/>
        </authorList>
    </citation>
    <scope>NUCLEOTIDE SEQUENCE</scope>
</reference>
<accession>A0A1W1DF20</accession>
<dbReference type="GO" id="GO:0005886">
    <property type="term" value="C:plasma membrane"/>
    <property type="evidence" value="ECO:0007669"/>
    <property type="project" value="UniProtKB-SubCell"/>
</dbReference>
<gene>
    <name evidence="7" type="ORF">MNB_SUP05-12-484</name>
</gene>